<protein>
    <submittedName>
        <fullName evidence="1">Short chain dehydrogenase domain protein</fullName>
    </submittedName>
</protein>
<reference evidence="1 2" key="1">
    <citation type="journal article" date="2014" name="Int. J. Syst. Evol. Microbiol.">
        <title>Phylogenomics and the dynamic genome evolution of the genus Streptococcus.</title>
        <authorList>
            <consortium name="The Broad Institute Genome Sequencing Platform"/>
            <person name="Richards V.P."/>
            <person name="Palmer S.R."/>
            <person name="Pavinski Bitar P.D."/>
            <person name="Qin X."/>
            <person name="Weinstock G.M."/>
            <person name="Highlander S.K."/>
            <person name="Town C.D."/>
            <person name="Burne R.A."/>
            <person name="Stanhope M.J."/>
        </authorList>
    </citation>
    <scope>NUCLEOTIDE SEQUENCE [LARGE SCALE GENOMIC DNA]</scope>
    <source>
        <strain evidence="1 2">2285-97</strain>
    </source>
</reference>
<dbReference type="SUPFAM" id="SSF51735">
    <property type="entry name" value="NAD(P)-binding Rossmann-fold domains"/>
    <property type="match status" value="1"/>
</dbReference>
<dbReference type="eggNOG" id="COG1028">
    <property type="taxonomic scope" value="Bacteria"/>
</dbReference>
<organism evidence="1 2">
    <name type="scientific">Streptococcus urinalis 2285-97</name>
    <dbReference type="NCBI Taxonomy" id="764291"/>
    <lineage>
        <taxon>Bacteria</taxon>
        <taxon>Bacillati</taxon>
        <taxon>Bacillota</taxon>
        <taxon>Bacilli</taxon>
        <taxon>Lactobacillales</taxon>
        <taxon>Streptococcaceae</taxon>
        <taxon>Streptococcus</taxon>
    </lineage>
</organism>
<comment type="caution">
    <text evidence="1">The sequence shown here is derived from an EMBL/GenBank/DDBJ whole genome shotgun (WGS) entry which is preliminary data.</text>
</comment>
<dbReference type="STRING" id="764291.STRUR_0303"/>
<dbReference type="EMBL" id="AEUZ02000001">
    <property type="protein sequence ID" value="EHJ57595.1"/>
    <property type="molecule type" value="Genomic_DNA"/>
</dbReference>
<keyword evidence="2" id="KW-1185">Reference proteome</keyword>
<dbReference type="AlphaFoldDB" id="G5KI21"/>
<dbReference type="Gene3D" id="3.40.50.720">
    <property type="entry name" value="NAD(P)-binding Rossmann-like Domain"/>
    <property type="match status" value="1"/>
</dbReference>
<sequence length="61" mass="6951">MDIANAVLYLASERSDYTNGHELRVEGGFGIMMGDQTPKPGGRRQYAEKEHKAYLDRIHKQ</sequence>
<dbReference type="Proteomes" id="UP000005388">
    <property type="component" value="Unassembled WGS sequence"/>
</dbReference>
<accession>G5KI21</accession>
<evidence type="ECO:0000313" key="1">
    <source>
        <dbReference type="EMBL" id="EHJ57595.1"/>
    </source>
</evidence>
<gene>
    <name evidence="1" type="ORF">STRUR_0303</name>
</gene>
<proteinExistence type="predicted"/>
<evidence type="ECO:0000313" key="2">
    <source>
        <dbReference type="Proteomes" id="UP000005388"/>
    </source>
</evidence>
<name>G5KI21_9STRE</name>
<dbReference type="InterPro" id="IPR036291">
    <property type="entry name" value="NAD(P)-bd_dom_sf"/>
</dbReference>